<keyword evidence="3" id="KW-0176">Collagen</keyword>
<feature type="region of interest" description="Disordered" evidence="2">
    <location>
        <begin position="1"/>
        <end position="87"/>
    </location>
</feature>
<accession>A0A6J5KUE7</accession>
<protein>
    <submittedName>
        <fullName evidence="3">Collagen triple helix repeat</fullName>
    </submittedName>
</protein>
<sequence length="127" mass="12146">MAINFPNSPTNGQTTTVGSSTYTWNSTKGVWNLTTTTVVGPTGPTGPTGSSGSNGAVGATGPTGSTGPTGPQGVPGNNGSAGATGATGASGVIAVTAPITNAGTSTSATLGYNQSYNFPQIFLMMGA</sequence>
<evidence type="ECO:0000313" key="3">
    <source>
        <dbReference type="EMBL" id="CAB4123779.1"/>
    </source>
</evidence>
<evidence type="ECO:0000256" key="1">
    <source>
        <dbReference type="ARBA" id="ARBA00022737"/>
    </source>
</evidence>
<dbReference type="PANTHER" id="PTHR37456">
    <property type="entry name" value="SI:CH211-266K2.1"/>
    <property type="match status" value="1"/>
</dbReference>
<feature type="compositionally biased region" description="Low complexity" evidence="2">
    <location>
        <begin position="34"/>
        <end position="87"/>
    </location>
</feature>
<gene>
    <name evidence="3" type="ORF">UFOVP45_25</name>
</gene>
<dbReference type="InterPro" id="IPR008160">
    <property type="entry name" value="Collagen"/>
</dbReference>
<feature type="compositionally biased region" description="Polar residues" evidence="2">
    <location>
        <begin position="1"/>
        <end position="33"/>
    </location>
</feature>
<name>A0A6J5KUE7_9CAUD</name>
<dbReference type="EMBL" id="LR796175">
    <property type="protein sequence ID" value="CAB4123779.1"/>
    <property type="molecule type" value="Genomic_DNA"/>
</dbReference>
<dbReference type="InterPro" id="IPR050938">
    <property type="entry name" value="Collagen_Structural_Proteins"/>
</dbReference>
<proteinExistence type="predicted"/>
<organism evidence="3">
    <name type="scientific">uncultured Caudovirales phage</name>
    <dbReference type="NCBI Taxonomy" id="2100421"/>
    <lineage>
        <taxon>Viruses</taxon>
        <taxon>Duplodnaviria</taxon>
        <taxon>Heunggongvirae</taxon>
        <taxon>Uroviricota</taxon>
        <taxon>Caudoviricetes</taxon>
        <taxon>Peduoviridae</taxon>
        <taxon>Maltschvirus</taxon>
        <taxon>Maltschvirus maltsch</taxon>
    </lineage>
</organism>
<evidence type="ECO:0000256" key="2">
    <source>
        <dbReference type="SAM" id="MobiDB-lite"/>
    </source>
</evidence>
<keyword evidence="1" id="KW-0677">Repeat</keyword>
<reference evidence="3" key="1">
    <citation type="submission" date="2020-04" db="EMBL/GenBank/DDBJ databases">
        <authorList>
            <person name="Chiriac C."/>
            <person name="Salcher M."/>
            <person name="Ghai R."/>
            <person name="Kavagutti S V."/>
        </authorList>
    </citation>
    <scope>NUCLEOTIDE SEQUENCE</scope>
</reference>
<dbReference type="PANTHER" id="PTHR37456:SF3">
    <property type="entry name" value="COLLAGEN ALPHA-1(XXV) CHAIN"/>
    <property type="match status" value="1"/>
</dbReference>
<dbReference type="Pfam" id="PF01391">
    <property type="entry name" value="Collagen"/>
    <property type="match status" value="1"/>
</dbReference>